<dbReference type="Proteomes" id="UP000477722">
    <property type="component" value="Unassembled WGS sequence"/>
</dbReference>
<dbReference type="Pfam" id="PF04434">
    <property type="entry name" value="SWIM"/>
    <property type="match status" value="1"/>
</dbReference>
<feature type="region of interest" description="Disordered" evidence="2">
    <location>
        <begin position="1"/>
        <end position="21"/>
    </location>
</feature>
<organism evidence="4 5">
    <name type="scientific">Streptomyces boncukensis</name>
    <dbReference type="NCBI Taxonomy" id="2711219"/>
    <lineage>
        <taxon>Bacteria</taxon>
        <taxon>Bacillati</taxon>
        <taxon>Actinomycetota</taxon>
        <taxon>Actinomycetes</taxon>
        <taxon>Kitasatosporales</taxon>
        <taxon>Streptomycetaceae</taxon>
        <taxon>Streptomyces</taxon>
    </lineage>
</organism>
<feature type="region of interest" description="Disordered" evidence="2">
    <location>
        <begin position="187"/>
        <end position="250"/>
    </location>
</feature>
<dbReference type="GO" id="GO:0008270">
    <property type="term" value="F:zinc ion binding"/>
    <property type="evidence" value="ECO:0007669"/>
    <property type="project" value="UniProtKB-KW"/>
</dbReference>
<feature type="compositionally biased region" description="Pro residues" evidence="2">
    <location>
        <begin position="198"/>
        <end position="207"/>
    </location>
</feature>
<dbReference type="AlphaFoldDB" id="A0A6G4X462"/>
<dbReference type="PANTHER" id="PTHR38133">
    <property type="entry name" value="SLR1429 PROTEIN"/>
    <property type="match status" value="1"/>
</dbReference>
<keyword evidence="1" id="KW-0479">Metal-binding</keyword>
<keyword evidence="5" id="KW-1185">Reference proteome</keyword>
<evidence type="ECO:0000259" key="3">
    <source>
        <dbReference type="PROSITE" id="PS50966"/>
    </source>
</evidence>
<protein>
    <recommendedName>
        <fullName evidence="3">SWIM-type domain-containing protein</fullName>
    </recommendedName>
</protein>
<reference evidence="4 5" key="1">
    <citation type="submission" date="2020-02" db="EMBL/GenBank/DDBJ databases">
        <title>Whole-genome analyses of novel actinobacteria.</title>
        <authorList>
            <person name="Sahin N."/>
            <person name="Tatar D."/>
        </authorList>
    </citation>
    <scope>NUCLEOTIDE SEQUENCE [LARGE SCALE GENOMIC DNA]</scope>
    <source>
        <strain evidence="4 5">SB3404</strain>
    </source>
</reference>
<accession>A0A6G4X462</accession>
<sequence>MTAGGIPATPGAGAGTEAAGATGRDAAGTAWLRALERAAPDSARLARGRAYARGGGVDALRFGPGRVVGYVRGSRPRPYRAQLRMPELAAGEWDALLGTVAARPGLMAALLDRELPPALVEEAAAAGARLLPAPGELSASCSCPDPVRPCKHAAALAYETARLLDGDPFALLLMRGRSESEILDDLSRRQRASGAPEAPAPPAPPLLPSVSADAARATDIRPPPPEPLGVPDPPGEPRGYPSVPGGPSPEALEFLAADAAQRAYAALAHGAHPLPPLSEWQDAVRLAAGHPRLTGRRALSPLFAGLARAAGHTARELTRAAAAWRQGGESGLAALEEPWDPPAGGFDRARGALAAAGLPRMTIGRNRLTDPTGTVQLRYGHDGRWYPYRSDPGADDWWPEGRADPDPTRALPDC</sequence>
<evidence type="ECO:0000256" key="2">
    <source>
        <dbReference type="SAM" id="MobiDB-lite"/>
    </source>
</evidence>
<feature type="region of interest" description="Disordered" evidence="2">
    <location>
        <begin position="385"/>
        <end position="414"/>
    </location>
</feature>
<feature type="domain" description="SWIM-type" evidence="3">
    <location>
        <begin position="126"/>
        <end position="161"/>
    </location>
</feature>
<dbReference type="InterPro" id="IPR007527">
    <property type="entry name" value="Znf_SWIM"/>
</dbReference>
<evidence type="ECO:0000313" key="4">
    <source>
        <dbReference type="EMBL" id="NGO72305.1"/>
    </source>
</evidence>
<proteinExistence type="predicted"/>
<comment type="caution">
    <text evidence="4">The sequence shown here is derived from an EMBL/GenBank/DDBJ whole genome shotgun (WGS) entry which is preliminary data.</text>
</comment>
<feature type="compositionally biased region" description="Pro residues" evidence="2">
    <location>
        <begin position="221"/>
        <end position="236"/>
    </location>
</feature>
<dbReference type="EMBL" id="JAAKZZ010000434">
    <property type="protein sequence ID" value="NGO72305.1"/>
    <property type="molecule type" value="Genomic_DNA"/>
</dbReference>
<dbReference type="PANTHER" id="PTHR38133:SF1">
    <property type="entry name" value="SLR1429 PROTEIN"/>
    <property type="match status" value="1"/>
</dbReference>
<dbReference type="RefSeq" id="WP_165301995.1">
    <property type="nucleotide sequence ID" value="NZ_JAAKZZ010000434.1"/>
</dbReference>
<evidence type="ECO:0000313" key="5">
    <source>
        <dbReference type="Proteomes" id="UP000477722"/>
    </source>
</evidence>
<evidence type="ECO:0000256" key="1">
    <source>
        <dbReference type="PROSITE-ProRule" id="PRU00325"/>
    </source>
</evidence>
<gene>
    <name evidence="4" type="ORF">G5C65_28930</name>
</gene>
<dbReference type="PROSITE" id="PS50966">
    <property type="entry name" value="ZF_SWIM"/>
    <property type="match status" value="1"/>
</dbReference>
<name>A0A6G4X462_9ACTN</name>
<keyword evidence="1" id="KW-0862">Zinc</keyword>
<keyword evidence="1" id="KW-0863">Zinc-finger</keyword>